<dbReference type="STRING" id="379532.ENSPCOP00000002830"/>
<evidence type="ECO:0000256" key="10">
    <source>
        <dbReference type="ARBA" id="ARBA00023180"/>
    </source>
</evidence>
<dbReference type="InterPro" id="IPR001304">
    <property type="entry name" value="C-type_lectin-like"/>
</dbReference>
<dbReference type="GO" id="GO:0016020">
    <property type="term" value="C:membrane"/>
    <property type="evidence" value="ECO:0007669"/>
    <property type="project" value="UniProtKB-SubCell"/>
</dbReference>
<dbReference type="GeneID" id="105812049"/>
<keyword evidence="16" id="KW-1185">Reference proteome</keyword>
<evidence type="ECO:0000256" key="1">
    <source>
        <dbReference type="ARBA" id="ARBA00004606"/>
    </source>
</evidence>
<evidence type="ECO:0000259" key="14">
    <source>
        <dbReference type="PROSITE" id="PS50041"/>
    </source>
</evidence>
<evidence type="ECO:0000256" key="2">
    <source>
        <dbReference type="ARBA" id="ARBA00011233"/>
    </source>
</evidence>
<dbReference type="AlphaFoldDB" id="A0A2K6EM77"/>
<keyword evidence="9" id="KW-1015">Disulfide bond</keyword>
<reference evidence="15" key="1">
    <citation type="submission" date="2025-08" db="UniProtKB">
        <authorList>
            <consortium name="Ensembl"/>
        </authorList>
    </citation>
    <scope>IDENTIFICATION</scope>
</reference>
<dbReference type="PROSITE" id="PS50041">
    <property type="entry name" value="C_TYPE_LECTIN_2"/>
    <property type="match status" value="1"/>
</dbReference>
<dbReference type="Gene3D" id="1.20.5.170">
    <property type="match status" value="1"/>
</dbReference>
<evidence type="ECO:0000256" key="7">
    <source>
        <dbReference type="ARBA" id="ARBA00023054"/>
    </source>
</evidence>
<dbReference type="PROSITE" id="PS00615">
    <property type="entry name" value="C_TYPE_LECTIN_1"/>
    <property type="match status" value="1"/>
</dbReference>
<dbReference type="InterPro" id="IPR018378">
    <property type="entry name" value="C-type_lectin_CS"/>
</dbReference>
<evidence type="ECO:0000256" key="6">
    <source>
        <dbReference type="ARBA" id="ARBA00022989"/>
    </source>
</evidence>
<keyword evidence="10" id="KW-0325">Glycoprotein</keyword>
<dbReference type="GeneTree" id="ENSGT00940000161863"/>
<sequence>MKAAEREAPDAHFTVDKQNISLWPQEPPPKTGLCLVLRKAPTVRAAFICLTLVLVASILLQAILYPWFMGTMSDIKTNAQLLKVRVDNISTLGSEIKKNSGGVEAAGLQIQMVNASLDYIHSQMVKLKTSVEKANTQIQNLTRSWKEADTLNARIPELKADLDKASAINVKVRELQSSLETISKLLKQQNDILQMVSQGWKYFRGNFYYFSPIPKTWYSAQQSCLLRNSHLTSVTSESEQEFLYKTAAGLTYWIGLTKAGNEGVWSWVDDSPFNKVQSAKFWMPGEPNNMGNNEHCVSIKVSLLRSWNDESCDNKLFFICKRPYVPSEL</sequence>
<protein>
    <recommendedName>
        <fullName evidence="11">C-type lectin domain family 4 member K</fullName>
    </recommendedName>
    <alternativeName>
        <fullName evidence="12">Langerin</fullName>
    </alternativeName>
</protein>
<dbReference type="CTD" id="50489"/>
<evidence type="ECO:0000256" key="11">
    <source>
        <dbReference type="ARBA" id="ARBA00074414"/>
    </source>
</evidence>
<evidence type="ECO:0000313" key="16">
    <source>
        <dbReference type="Proteomes" id="UP000233160"/>
    </source>
</evidence>
<keyword evidence="5" id="KW-0735">Signal-anchor</keyword>
<dbReference type="Proteomes" id="UP000233160">
    <property type="component" value="Unassembled WGS sequence"/>
</dbReference>
<evidence type="ECO:0000256" key="12">
    <source>
        <dbReference type="ARBA" id="ARBA00080079"/>
    </source>
</evidence>
<dbReference type="Ensembl" id="ENSPCOT00000009785.1">
    <property type="protein sequence ID" value="ENSPCOP00000002830.1"/>
    <property type="gene ID" value="ENSPCOG00000008642.1"/>
</dbReference>
<keyword evidence="7" id="KW-0175">Coiled coil</keyword>
<evidence type="ECO:0000256" key="5">
    <source>
        <dbReference type="ARBA" id="ARBA00022968"/>
    </source>
</evidence>
<organism evidence="15 16">
    <name type="scientific">Propithecus coquereli</name>
    <name type="common">Coquerel's sifaka</name>
    <name type="synonym">Propithecus verreauxi coquereli</name>
    <dbReference type="NCBI Taxonomy" id="379532"/>
    <lineage>
        <taxon>Eukaryota</taxon>
        <taxon>Metazoa</taxon>
        <taxon>Chordata</taxon>
        <taxon>Craniata</taxon>
        <taxon>Vertebrata</taxon>
        <taxon>Euteleostomi</taxon>
        <taxon>Mammalia</taxon>
        <taxon>Eutheria</taxon>
        <taxon>Euarchontoglires</taxon>
        <taxon>Primates</taxon>
        <taxon>Strepsirrhini</taxon>
        <taxon>Lemuriformes</taxon>
        <taxon>Indriidae</taxon>
        <taxon>Propithecus</taxon>
    </lineage>
</organism>
<evidence type="ECO:0000256" key="13">
    <source>
        <dbReference type="SAM" id="Phobius"/>
    </source>
</evidence>
<keyword evidence="4" id="KW-0430">Lectin</keyword>
<comment type="subcellular location">
    <subcellularLocation>
        <location evidence="1">Membrane</location>
        <topology evidence="1">Single-pass type II membrane protein</topology>
    </subcellularLocation>
</comment>
<dbReference type="OrthoDB" id="2142683at2759"/>
<dbReference type="PANTHER" id="PTHR22803">
    <property type="entry name" value="MANNOSE, PHOSPHOLIPASE, LECTIN RECEPTOR RELATED"/>
    <property type="match status" value="1"/>
</dbReference>
<dbReference type="InterPro" id="IPR016187">
    <property type="entry name" value="CTDL_fold"/>
</dbReference>
<reference evidence="15" key="2">
    <citation type="submission" date="2025-09" db="UniProtKB">
        <authorList>
            <consortium name="Ensembl"/>
        </authorList>
    </citation>
    <scope>IDENTIFICATION</scope>
</reference>
<dbReference type="InterPro" id="IPR016186">
    <property type="entry name" value="C-type_lectin-like/link_sf"/>
</dbReference>
<keyword evidence="6 13" id="KW-1133">Transmembrane helix</keyword>
<dbReference type="SMART" id="SM00034">
    <property type="entry name" value="CLECT"/>
    <property type="match status" value="1"/>
</dbReference>
<dbReference type="OMA" id="WYSAEQF"/>
<keyword evidence="3 13" id="KW-0812">Transmembrane</keyword>
<dbReference type="Gene3D" id="3.10.100.10">
    <property type="entry name" value="Mannose-Binding Protein A, subunit A"/>
    <property type="match status" value="1"/>
</dbReference>
<evidence type="ECO:0000256" key="9">
    <source>
        <dbReference type="ARBA" id="ARBA00023157"/>
    </source>
</evidence>
<dbReference type="SUPFAM" id="SSF56436">
    <property type="entry name" value="C-type lectin-like"/>
    <property type="match status" value="1"/>
</dbReference>
<comment type="subunit">
    <text evidence="2">Homotrimer.</text>
</comment>
<feature type="transmembrane region" description="Helical" evidence="13">
    <location>
        <begin position="45"/>
        <end position="68"/>
    </location>
</feature>
<evidence type="ECO:0000256" key="3">
    <source>
        <dbReference type="ARBA" id="ARBA00022692"/>
    </source>
</evidence>
<dbReference type="KEGG" id="pcoq:105812049"/>
<feature type="domain" description="C-type lectin" evidence="14">
    <location>
        <begin position="203"/>
        <end position="321"/>
    </location>
</feature>
<evidence type="ECO:0000313" key="15">
    <source>
        <dbReference type="Ensembl" id="ENSPCOP00000002830.1"/>
    </source>
</evidence>
<gene>
    <name evidence="15" type="primary">CD207</name>
</gene>
<dbReference type="InterPro" id="IPR033989">
    <property type="entry name" value="CD209-like_CTLD"/>
</dbReference>
<evidence type="ECO:0000256" key="4">
    <source>
        <dbReference type="ARBA" id="ARBA00022734"/>
    </source>
</evidence>
<dbReference type="CDD" id="cd03590">
    <property type="entry name" value="CLECT_DC-SIGN_like"/>
    <property type="match status" value="1"/>
</dbReference>
<dbReference type="GO" id="GO:0051607">
    <property type="term" value="P:defense response to virus"/>
    <property type="evidence" value="ECO:0007669"/>
    <property type="project" value="Ensembl"/>
</dbReference>
<proteinExistence type="predicted"/>
<dbReference type="InterPro" id="IPR050111">
    <property type="entry name" value="C-type_lectin/snaclec_domain"/>
</dbReference>
<dbReference type="FunFam" id="3.10.100.10:FF:000115">
    <property type="entry name" value="C-type lectin domain family 4 member K"/>
    <property type="match status" value="1"/>
</dbReference>
<accession>A0A2K6EM77</accession>
<evidence type="ECO:0000256" key="8">
    <source>
        <dbReference type="ARBA" id="ARBA00023136"/>
    </source>
</evidence>
<dbReference type="RefSeq" id="XP_012501871.1">
    <property type="nucleotide sequence ID" value="XM_012646417.1"/>
</dbReference>
<name>A0A2K6EM77_PROCO</name>
<dbReference type="GO" id="GO:0030246">
    <property type="term" value="F:carbohydrate binding"/>
    <property type="evidence" value="ECO:0007669"/>
    <property type="project" value="UniProtKB-KW"/>
</dbReference>
<keyword evidence="8 13" id="KW-0472">Membrane</keyword>
<dbReference type="Pfam" id="PF00059">
    <property type="entry name" value="Lectin_C"/>
    <property type="match status" value="1"/>
</dbReference>